<keyword evidence="8" id="KW-0067">ATP-binding</keyword>
<comment type="subunit">
    <text evidence="3">Tetramer of two alpha and two beta subunits.</text>
</comment>
<keyword evidence="7" id="KW-0547">Nucleotide-binding</keyword>
<dbReference type="SUPFAM" id="SSF56037">
    <property type="entry name" value="PheT/TilS domain"/>
    <property type="match status" value="1"/>
</dbReference>
<keyword evidence="11" id="KW-0030">Aminoacyl-tRNA synthetase</keyword>
<evidence type="ECO:0000256" key="3">
    <source>
        <dbReference type="ARBA" id="ARBA00011209"/>
    </source>
</evidence>
<comment type="cofactor">
    <cofactor evidence="1">
        <name>Mg(2+)</name>
        <dbReference type="ChEBI" id="CHEBI:18420"/>
    </cofactor>
</comment>
<evidence type="ECO:0000256" key="6">
    <source>
        <dbReference type="ARBA" id="ARBA00022723"/>
    </source>
</evidence>
<evidence type="ECO:0000256" key="10">
    <source>
        <dbReference type="ARBA" id="ARBA00022917"/>
    </source>
</evidence>
<evidence type="ECO:0000256" key="1">
    <source>
        <dbReference type="ARBA" id="ARBA00001946"/>
    </source>
</evidence>
<dbReference type="Gene3D" id="3.50.40.10">
    <property type="entry name" value="Phenylalanyl-trna Synthetase, Chain B, domain 3"/>
    <property type="match status" value="1"/>
</dbReference>
<dbReference type="InterPro" id="IPR036690">
    <property type="entry name" value="Fdx_antiC-bd_sf"/>
</dbReference>
<evidence type="ECO:0000313" key="17">
    <source>
        <dbReference type="Proteomes" id="UP000230972"/>
    </source>
</evidence>
<name>A0A2M7AQQ4_9BACT</name>
<dbReference type="Pfam" id="PF03483">
    <property type="entry name" value="B3_4"/>
    <property type="match status" value="1"/>
</dbReference>
<keyword evidence="9" id="KW-0460">Magnesium</keyword>
<dbReference type="Gene3D" id="3.30.930.10">
    <property type="entry name" value="Bira Bifunctional Protein, Domain 2"/>
    <property type="match status" value="1"/>
</dbReference>
<dbReference type="GO" id="GO:0009328">
    <property type="term" value="C:phenylalanine-tRNA ligase complex"/>
    <property type="evidence" value="ECO:0007669"/>
    <property type="project" value="TreeGrafter"/>
</dbReference>
<dbReference type="SMART" id="SM00874">
    <property type="entry name" value="B5"/>
    <property type="match status" value="1"/>
</dbReference>
<reference evidence="17" key="1">
    <citation type="submission" date="2017-09" db="EMBL/GenBank/DDBJ databases">
        <title>Depth-based differentiation of microbial function through sediment-hosted aquifers and enrichment of novel symbionts in the deep terrestrial subsurface.</title>
        <authorList>
            <person name="Probst A.J."/>
            <person name="Ladd B."/>
            <person name="Jarett J.K."/>
            <person name="Geller-Mcgrath D.E."/>
            <person name="Sieber C.M.K."/>
            <person name="Emerson J.B."/>
            <person name="Anantharaman K."/>
            <person name="Thomas B.C."/>
            <person name="Malmstrom R."/>
            <person name="Stieglmeier M."/>
            <person name="Klingl A."/>
            <person name="Woyke T."/>
            <person name="Ryan C.M."/>
            <person name="Banfield J.F."/>
        </authorList>
    </citation>
    <scope>NUCLEOTIDE SEQUENCE [LARGE SCALE GENOMIC DNA]</scope>
</reference>
<feature type="domain" description="FDX-ACB" evidence="14">
    <location>
        <begin position="565"/>
        <end position="649"/>
    </location>
</feature>
<evidence type="ECO:0000256" key="9">
    <source>
        <dbReference type="ARBA" id="ARBA00022842"/>
    </source>
</evidence>
<dbReference type="Pfam" id="PF17759">
    <property type="entry name" value="tRNA_synthFbeta"/>
    <property type="match status" value="1"/>
</dbReference>
<dbReference type="EMBL" id="PEWC01000009">
    <property type="protein sequence ID" value="PIU71971.1"/>
    <property type="molecule type" value="Genomic_DNA"/>
</dbReference>
<dbReference type="PANTHER" id="PTHR10947">
    <property type="entry name" value="PHENYLALANYL-TRNA SYNTHETASE BETA CHAIN AND LEUCINE-RICH REPEAT-CONTAINING PROTEIN 47"/>
    <property type="match status" value="1"/>
</dbReference>
<dbReference type="InterPro" id="IPR005146">
    <property type="entry name" value="B3/B4_tRNA-bd"/>
</dbReference>
<dbReference type="NCBIfam" id="TIGR00472">
    <property type="entry name" value="pheT_bact"/>
    <property type="match status" value="1"/>
</dbReference>
<evidence type="ECO:0000256" key="12">
    <source>
        <dbReference type="ARBA" id="ARBA00033189"/>
    </source>
</evidence>
<feature type="domain" description="B5" evidence="15">
    <location>
        <begin position="285"/>
        <end position="361"/>
    </location>
</feature>
<dbReference type="PROSITE" id="PS51447">
    <property type="entry name" value="FDX_ACB"/>
    <property type="match status" value="1"/>
</dbReference>
<comment type="catalytic activity">
    <reaction evidence="13">
        <text>tRNA(Phe) + L-phenylalanine + ATP = L-phenylalanyl-tRNA(Phe) + AMP + diphosphate + H(+)</text>
        <dbReference type="Rhea" id="RHEA:19413"/>
        <dbReference type="Rhea" id="RHEA-COMP:9668"/>
        <dbReference type="Rhea" id="RHEA-COMP:9699"/>
        <dbReference type="ChEBI" id="CHEBI:15378"/>
        <dbReference type="ChEBI" id="CHEBI:30616"/>
        <dbReference type="ChEBI" id="CHEBI:33019"/>
        <dbReference type="ChEBI" id="CHEBI:58095"/>
        <dbReference type="ChEBI" id="CHEBI:78442"/>
        <dbReference type="ChEBI" id="CHEBI:78531"/>
        <dbReference type="ChEBI" id="CHEBI:456215"/>
        <dbReference type="EC" id="6.1.1.20"/>
    </reaction>
</comment>
<dbReference type="SMART" id="SM00873">
    <property type="entry name" value="B3_4"/>
    <property type="match status" value="1"/>
</dbReference>
<dbReference type="SUPFAM" id="SSF54991">
    <property type="entry name" value="Anticodon-binding domain of PheRS"/>
    <property type="match status" value="1"/>
</dbReference>
<dbReference type="Gene3D" id="3.30.56.10">
    <property type="match status" value="2"/>
</dbReference>
<dbReference type="InterPro" id="IPR045060">
    <property type="entry name" value="Phe-tRNA-ligase_IIc_bsu"/>
</dbReference>
<dbReference type="GO" id="GO:0005524">
    <property type="term" value="F:ATP binding"/>
    <property type="evidence" value="ECO:0007669"/>
    <property type="project" value="UniProtKB-KW"/>
</dbReference>
<evidence type="ECO:0000256" key="2">
    <source>
        <dbReference type="ARBA" id="ARBA00008653"/>
    </source>
</evidence>
<accession>A0A2M7AQQ4</accession>
<evidence type="ECO:0000313" key="16">
    <source>
        <dbReference type="EMBL" id="PIU71971.1"/>
    </source>
</evidence>
<dbReference type="SUPFAM" id="SSF46955">
    <property type="entry name" value="Putative DNA-binding domain"/>
    <property type="match status" value="2"/>
</dbReference>
<dbReference type="InterPro" id="IPR009061">
    <property type="entry name" value="DNA-bd_dom_put_sf"/>
</dbReference>
<dbReference type="EC" id="6.1.1.20" evidence="4"/>
<dbReference type="GO" id="GO:0006432">
    <property type="term" value="P:phenylalanyl-tRNA aminoacylation"/>
    <property type="evidence" value="ECO:0007669"/>
    <property type="project" value="InterPro"/>
</dbReference>
<comment type="similarity">
    <text evidence="2">Belongs to the phenylalanyl-tRNA synthetase beta subunit family. Type 1 subfamily.</text>
</comment>
<protein>
    <recommendedName>
        <fullName evidence="4">phenylalanine--tRNA ligase</fullName>
        <ecNumber evidence="4">6.1.1.20</ecNumber>
    </recommendedName>
    <alternativeName>
        <fullName evidence="12">Phenylalanyl-tRNA synthetase beta subunit</fullName>
    </alternativeName>
</protein>
<dbReference type="GO" id="GO:0000287">
    <property type="term" value="F:magnesium ion binding"/>
    <property type="evidence" value="ECO:0007669"/>
    <property type="project" value="InterPro"/>
</dbReference>
<dbReference type="InterPro" id="IPR041616">
    <property type="entry name" value="PheRS_beta_core"/>
</dbReference>
<dbReference type="InterPro" id="IPR004532">
    <property type="entry name" value="Phe-tRNA-ligase_IIc_bsu_bact"/>
</dbReference>
<evidence type="ECO:0000256" key="11">
    <source>
        <dbReference type="ARBA" id="ARBA00023146"/>
    </source>
</evidence>
<dbReference type="Pfam" id="PF03147">
    <property type="entry name" value="FDX-ACB"/>
    <property type="match status" value="1"/>
</dbReference>
<dbReference type="SUPFAM" id="SSF55681">
    <property type="entry name" value="Class II aaRS and biotin synthetases"/>
    <property type="match status" value="1"/>
</dbReference>
<evidence type="ECO:0000259" key="15">
    <source>
        <dbReference type="PROSITE" id="PS51483"/>
    </source>
</evidence>
<gene>
    <name evidence="16" type="primary">pheT</name>
    <name evidence="16" type="ORF">COS80_00330</name>
</gene>
<evidence type="ECO:0000256" key="4">
    <source>
        <dbReference type="ARBA" id="ARBA00012814"/>
    </source>
</evidence>
<dbReference type="Proteomes" id="UP000230972">
    <property type="component" value="Unassembled WGS sequence"/>
</dbReference>
<dbReference type="Gene3D" id="3.30.70.380">
    <property type="entry name" value="Ferrodoxin-fold anticodon-binding domain"/>
    <property type="match status" value="1"/>
</dbReference>
<dbReference type="InterPro" id="IPR045864">
    <property type="entry name" value="aa-tRNA-synth_II/BPL/LPL"/>
</dbReference>
<proteinExistence type="inferred from homology"/>
<keyword evidence="6" id="KW-0479">Metal-binding</keyword>
<evidence type="ECO:0000256" key="7">
    <source>
        <dbReference type="ARBA" id="ARBA00022741"/>
    </source>
</evidence>
<dbReference type="PANTHER" id="PTHR10947:SF0">
    <property type="entry name" value="PHENYLALANINE--TRNA LIGASE BETA SUBUNIT"/>
    <property type="match status" value="1"/>
</dbReference>
<evidence type="ECO:0000259" key="14">
    <source>
        <dbReference type="PROSITE" id="PS51447"/>
    </source>
</evidence>
<dbReference type="GO" id="GO:0004826">
    <property type="term" value="F:phenylalanine-tRNA ligase activity"/>
    <property type="evidence" value="ECO:0007669"/>
    <property type="project" value="UniProtKB-EC"/>
</dbReference>
<dbReference type="PROSITE" id="PS51483">
    <property type="entry name" value="B5"/>
    <property type="match status" value="1"/>
</dbReference>
<dbReference type="GO" id="GO:0003723">
    <property type="term" value="F:RNA binding"/>
    <property type="evidence" value="ECO:0007669"/>
    <property type="project" value="InterPro"/>
</dbReference>
<dbReference type="AlphaFoldDB" id="A0A2M7AQQ4"/>
<dbReference type="InterPro" id="IPR005121">
    <property type="entry name" value="Fdx_antiC-bd"/>
</dbReference>
<comment type="caution">
    <text evidence="16">The sequence shown here is derived from an EMBL/GenBank/DDBJ whole genome shotgun (WGS) entry which is preliminary data.</text>
</comment>
<evidence type="ECO:0000256" key="5">
    <source>
        <dbReference type="ARBA" id="ARBA00022598"/>
    </source>
</evidence>
<dbReference type="SMART" id="SM00896">
    <property type="entry name" value="FDX-ACB"/>
    <property type="match status" value="1"/>
</dbReference>
<dbReference type="Pfam" id="PF03484">
    <property type="entry name" value="B5"/>
    <property type="match status" value="1"/>
</dbReference>
<organism evidence="16 17">
    <name type="scientific">Candidatus Woesebacteria bacterium CG06_land_8_20_14_3_00_39_27</name>
    <dbReference type="NCBI Taxonomy" id="1975057"/>
    <lineage>
        <taxon>Bacteria</taxon>
        <taxon>Candidatus Woeseibacteriota</taxon>
    </lineage>
</organism>
<dbReference type="InterPro" id="IPR005147">
    <property type="entry name" value="tRNA_synthase_B5-dom"/>
</dbReference>
<evidence type="ECO:0000256" key="8">
    <source>
        <dbReference type="ARBA" id="ARBA00022840"/>
    </source>
</evidence>
<dbReference type="InterPro" id="IPR020825">
    <property type="entry name" value="Phe-tRNA_synthase-like_B3/B4"/>
</dbReference>
<keyword evidence="10" id="KW-0648">Protein biosynthesis</keyword>
<keyword evidence="5 16" id="KW-0436">Ligase</keyword>
<evidence type="ECO:0000256" key="13">
    <source>
        <dbReference type="ARBA" id="ARBA00049255"/>
    </source>
</evidence>
<sequence>MKIPLNWLNELVALPKNKRVLTDALTSVGHMLDKVEIVNGETVIDLELRGNRADCYCLVGIAREVSAIFGTKIKYSPSVNLTKVAKLKNTSLRVATPLVKRVGMVEIRNVKITKSPDWLSRKLAIYGIGSVNNIVDLTNYVMLETGEPMHAFDLDKIGNNLEIRLAETGEKIKTFQDLTLSLTKEDLVWAKAGNILSVAGAVGEKYHSISETTKNVLLEAANYERANIRRTVYRHNLLTEAGIRHEKELDPNMVESAIGRFLYIVRKYGWGKFIPEMYDYYPNKVNAWKVNLDFNYLRGLGGVDIPKKTIKKILLGLDFKIFKQSKDGLETLVPTYRTDVICEEDLIEEVLRIYGYDKIPAHTLSLEIPKDITPQFIRQEEMLRNASVSCGFDEVISFSFVKEDYSKYNLDPEVFDQKPICILNPPSPDTKYLRQTLLPNLLGNCQRIINEMGEEVSLFEIGKIYTKSKNKYSESRKIGFIFWQKNDSDFKVFKGKLDAFCNKSQIDLPEYINDIKNMPLSYSYNLKLENRIVGFGGKVEDIFYAEIDLDEILGKERKYISKLWPKYPPQIEDITLSFPEKTKIGDVIQTIKSVNQLINKVELTTIYKENYTFRIWYQDPARTLTDKEVEKIRKKILEEVKRKFGGVMKV</sequence>